<dbReference type="EMBL" id="CAUYUJ010017621">
    <property type="protein sequence ID" value="CAK0876405.1"/>
    <property type="molecule type" value="Genomic_DNA"/>
</dbReference>
<organism evidence="1 2">
    <name type="scientific">Prorocentrum cordatum</name>
    <dbReference type="NCBI Taxonomy" id="2364126"/>
    <lineage>
        <taxon>Eukaryota</taxon>
        <taxon>Sar</taxon>
        <taxon>Alveolata</taxon>
        <taxon>Dinophyceae</taxon>
        <taxon>Prorocentrales</taxon>
        <taxon>Prorocentraceae</taxon>
        <taxon>Prorocentrum</taxon>
    </lineage>
</organism>
<sequence>MGPGQEQEHCFHEYRVYVEAILRPLRAEVVEAAARWKKISGRAVLEQALLSFLAQLRNYVTGCDDRKLSKAALRRARGIETALGGVAERLLAPLLHAGALAPEDLHGIWRGFSEVRGWRDSKVPQECLLQMLRGALEQLSDADQERRG</sequence>
<keyword evidence="2" id="KW-1185">Reference proteome</keyword>
<dbReference type="Proteomes" id="UP001189429">
    <property type="component" value="Unassembled WGS sequence"/>
</dbReference>
<name>A0ABN9VSE3_9DINO</name>
<evidence type="ECO:0000313" key="2">
    <source>
        <dbReference type="Proteomes" id="UP001189429"/>
    </source>
</evidence>
<gene>
    <name evidence="1" type="ORF">PCOR1329_LOCUS60785</name>
</gene>
<accession>A0ABN9VSE3</accession>
<feature type="non-terminal residue" evidence="1">
    <location>
        <position position="148"/>
    </location>
</feature>
<protein>
    <submittedName>
        <fullName evidence="1">Uncharacterized protein</fullName>
    </submittedName>
</protein>
<proteinExistence type="predicted"/>
<comment type="caution">
    <text evidence="1">The sequence shown here is derived from an EMBL/GenBank/DDBJ whole genome shotgun (WGS) entry which is preliminary data.</text>
</comment>
<reference evidence="1" key="1">
    <citation type="submission" date="2023-10" db="EMBL/GenBank/DDBJ databases">
        <authorList>
            <person name="Chen Y."/>
            <person name="Shah S."/>
            <person name="Dougan E. K."/>
            <person name="Thang M."/>
            <person name="Chan C."/>
        </authorList>
    </citation>
    <scope>NUCLEOTIDE SEQUENCE [LARGE SCALE GENOMIC DNA]</scope>
</reference>
<evidence type="ECO:0000313" key="1">
    <source>
        <dbReference type="EMBL" id="CAK0876405.1"/>
    </source>
</evidence>